<proteinExistence type="predicted"/>
<reference evidence="2" key="1">
    <citation type="submission" date="2013-07" db="EMBL/GenBank/DDBJ databases">
        <title>Sub-species coevolution in mutualistic symbiosis.</title>
        <authorList>
            <person name="Murfin K."/>
            <person name="Klassen J."/>
            <person name="Lee M."/>
            <person name="Forst S."/>
            <person name="Stock P."/>
            <person name="Goodrich-Blair H."/>
        </authorList>
    </citation>
    <scope>NUCLEOTIDE SEQUENCE [LARGE SCALE GENOMIC DNA]</scope>
    <source>
        <strain evidence="2">Puntauvense</strain>
    </source>
</reference>
<evidence type="ECO:0000256" key="1">
    <source>
        <dbReference type="SAM" id="SignalP"/>
    </source>
</evidence>
<evidence type="ECO:0000313" key="2">
    <source>
        <dbReference type="EMBL" id="CDG97729.1"/>
    </source>
</evidence>
<feature type="chain" id="PRO_5001721476" description="Lipoprotein" evidence="1">
    <location>
        <begin position="26"/>
        <end position="114"/>
    </location>
</feature>
<dbReference type="EMBL" id="CBSW010000200">
    <property type="protein sequence ID" value="CDG97729.1"/>
    <property type="molecule type" value="Genomic_DNA"/>
</dbReference>
<protein>
    <recommendedName>
        <fullName evidence="3">Lipoprotein</fullName>
    </recommendedName>
</protein>
<evidence type="ECO:0008006" key="3">
    <source>
        <dbReference type="Google" id="ProtNLM"/>
    </source>
</evidence>
<comment type="caution">
    <text evidence="2">The sequence shown here is derived from an EMBL/GenBank/DDBJ whole genome shotgun (WGS) entry which is preliminary data.</text>
</comment>
<name>A0A077NG31_XENBV</name>
<accession>A0A077NG31</accession>
<keyword evidence="1" id="KW-0732">Signal</keyword>
<dbReference type="RefSeq" id="WP_038218229.1">
    <property type="nucleotide sequence ID" value="NZ_CAWLWN010000237.1"/>
</dbReference>
<dbReference type="AlphaFoldDB" id="A0A077NG31"/>
<feature type="signal peptide" evidence="1">
    <location>
        <begin position="1"/>
        <end position="25"/>
    </location>
</feature>
<organism evidence="2">
    <name type="scientific">Xenorhabdus bovienii str. puntauvense</name>
    <dbReference type="NCBI Taxonomy" id="1398201"/>
    <lineage>
        <taxon>Bacteria</taxon>
        <taxon>Pseudomonadati</taxon>
        <taxon>Pseudomonadota</taxon>
        <taxon>Gammaproteobacteria</taxon>
        <taxon>Enterobacterales</taxon>
        <taxon>Morganellaceae</taxon>
        <taxon>Xenorhabdus</taxon>
    </lineage>
</organism>
<dbReference type="HOGENOM" id="CLU_2120190_0_0_6"/>
<sequence length="114" mass="12808">MMQIYIMKKYLSVFLLLLITSTASANTNEQEKTVRYLSNYGGFNYSDKGAINMASMAFTQSCNRNITVAELNSISASAEFAELKSEMQDGKVVGINKAKVILYEKIDKLCKKRK</sequence>
<dbReference type="Proteomes" id="UP000028511">
    <property type="component" value="Unassembled WGS sequence"/>
</dbReference>
<gene>
    <name evidence="2" type="ORF">XBP1_2790004</name>
</gene>